<organism evidence="3">
    <name type="scientific">Dissoconium aciculare CBS 342.82</name>
    <dbReference type="NCBI Taxonomy" id="1314786"/>
    <lineage>
        <taxon>Eukaryota</taxon>
        <taxon>Fungi</taxon>
        <taxon>Dikarya</taxon>
        <taxon>Ascomycota</taxon>
        <taxon>Pezizomycotina</taxon>
        <taxon>Dothideomycetes</taxon>
        <taxon>Dothideomycetidae</taxon>
        <taxon>Mycosphaerellales</taxon>
        <taxon>Dissoconiaceae</taxon>
        <taxon>Dissoconium</taxon>
    </lineage>
</organism>
<feature type="signal peptide" evidence="1">
    <location>
        <begin position="1"/>
        <end position="25"/>
    </location>
</feature>
<reference evidence="3" key="3">
    <citation type="submission" date="2025-08" db="UniProtKB">
        <authorList>
            <consortium name="RefSeq"/>
        </authorList>
    </citation>
    <scope>IDENTIFICATION</scope>
    <source>
        <strain evidence="3">CBS 342.82</strain>
    </source>
</reference>
<gene>
    <name evidence="3" type="ORF">K489DRAFT_34017</name>
</gene>
<evidence type="ECO:0000313" key="3">
    <source>
        <dbReference type="RefSeq" id="XP_033457530.1"/>
    </source>
</evidence>
<evidence type="ECO:0000256" key="1">
    <source>
        <dbReference type="SAM" id="SignalP"/>
    </source>
</evidence>
<dbReference type="RefSeq" id="XP_033457530.1">
    <property type="nucleotide sequence ID" value="XM_033602256.1"/>
</dbReference>
<proteinExistence type="predicted"/>
<dbReference type="GeneID" id="54360056"/>
<accession>A0A6J3LYX7</accession>
<keyword evidence="1" id="KW-0732">Signal</keyword>
<protein>
    <recommendedName>
        <fullName evidence="4">Secreted protein</fullName>
    </recommendedName>
</protein>
<keyword evidence="2" id="KW-1185">Reference proteome</keyword>
<dbReference type="Proteomes" id="UP000504637">
    <property type="component" value="Unplaced"/>
</dbReference>
<sequence>MIVLAVKIVCMHCAFFFVQFAPTRATLEVPSMDFPQTTPPTLLGWAVWGKKLEFDTSCTYHTQMGNVQRLDMVGGRPRNLHALLLQDDVDAARYATIF</sequence>
<feature type="chain" id="PRO_5026897300" description="Secreted protein" evidence="1">
    <location>
        <begin position="26"/>
        <end position="98"/>
    </location>
</feature>
<dbReference type="AlphaFoldDB" id="A0A6J3LYX7"/>
<reference evidence="3" key="1">
    <citation type="submission" date="2020-01" db="EMBL/GenBank/DDBJ databases">
        <authorList>
            <consortium name="DOE Joint Genome Institute"/>
            <person name="Haridas S."/>
            <person name="Albert R."/>
            <person name="Binder M."/>
            <person name="Bloem J."/>
            <person name="Labutti K."/>
            <person name="Salamov A."/>
            <person name="Andreopoulos B."/>
            <person name="Baker S.E."/>
            <person name="Barry K."/>
            <person name="Bills G."/>
            <person name="Bluhm B.H."/>
            <person name="Cannon C."/>
            <person name="Castanera R."/>
            <person name="Culley D.E."/>
            <person name="Daum C."/>
            <person name="Ezra D."/>
            <person name="Gonzalez J.B."/>
            <person name="Henrissat B."/>
            <person name="Kuo A."/>
            <person name="Liang C."/>
            <person name="Lipzen A."/>
            <person name="Lutzoni F."/>
            <person name="Magnuson J."/>
            <person name="Mondo S."/>
            <person name="Nolan M."/>
            <person name="Ohm R."/>
            <person name="Pangilinan J."/>
            <person name="Park H.-J."/>
            <person name="Ramirez L."/>
            <person name="Alfaro M."/>
            <person name="Sun H."/>
            <person name="Tritt A."/>
            <person name="Yoshinaga Y."/>
            <person name="Zwiers L.-H."/>
            <person name="Turgeon B.G."/>
            <person name="Goodwin S.B."/>
            <person name="Spatafora J.W."/>
            <person name="Crous P.W."/>
            <person name="Grigoriev I.V."/>
        </authorList>
    </citation>
    <scope>NUCLEOTIDE SEQUENCE</scope>
    <source>
        <strain evidence="3">CBS 342.82</strain>
    </source>
</reference>
<evidence type="ECO:0000313" key="2">
    <source>
        <dbReference type="Proteomes" id="UP000504637"/>
    </source>
</evidence>
<reference evidence="3" key="2">
    <citation type="submission" date="2020-04" db="EMBL/GenBank/DDBJ databases">
        <authorList>
            <consortium name="NCBI Genome Project"/>
        </authorList>
    </citation>
    <scope>NUCLEOTIDE SEQUENCE</scope>
    <source>
        <strain evidence="3">CBS 342.82</strain>
    </source>
</reference>
<name>A0A6J3LYX7_9PEZI</name>
<evidence type="ECO:0008006" key="4">
    <source>
        <dbReference type="Google" id="ProtNLM"/>
    </source>
</evidence>